<dbReference type="EMBL" id="FUKP01000049">
    <property type="protein sequence ID" value="SJN28859.1"/>
    <property type="molecule type" value="Genomic_DNA"/>
</dbReference>
<dbReference type="Proteomes" id="UP000297477">
    <property type="component" value="Unassembled WGS sequence"/>
</dbReference>
<evidence type="ECO:0000313" key="3">
    <source>
        <dbReference type="EMBL" id="TFH99384.1"/>
    </source>
</evidence>
<dbReference type="EMBL" id="SPKT01000009">
    <property type="protein sequence ID" value="TFH99384.1"/>
    <property type="molecule type" value="Genomic_DNA"/>
</dbReference>
<reference evidence="3 5" key="2">
    <citation type="submission" date="2019-03" db="EMBL/GenBank/DDBJ databases">
        <title>Reclassification of Micrococcus aloeverae and Micrococcus yunnanensis as later heterotypic synonyms of Micrococcus luteus.</title>
        <authorList>
            <person name="Huang C.-H."/>
        </authorList>
    </citation>
    <scope>NUCLEOTIDE SEQUENCE [LARGE SCALE GENOMIC DNA]</scope>
    <source>
        <strain evidence="3 5">BCRC 12151</strain>
    </source>
</reference>
<organism evidence="2 4">
    <name type="scientific">Micrococcus lylae</name>
    <dbReference type="NCBI Taxonomy" id="1273"/>
    <lineage>
        <taxon>Bacteria</taxon>
        <taxon>Bacillati</taxon>
        <taxon>Actinomycetota</taxon>
        <taxon>Actinomycetes</taxon>
        <taxon>Micrococcales</taxon>
        <taxon>Micrococcaceae</taxon>
        <taxon>Micrococcus</taxon>
    </lineage>
</organism>
<name>A0A1R4JA55_9MICC</name>
<proteinExistence type="predicted"/>
<sequence>MTGADRWPAATQPAEPRRRRGPRRASVPGTGPAGADGAEPRIVGLNAEPSDAVVPGAGRPAATDARGRWILDQRPPHWG</sequence>
<feature type="region of interest" description="Disordered" evidence="1">
    <location>
        <begin position="1"/>
        <end position="79"/>
    </location>
</feature>
<accession>A0A1R4JA55</accession>
<evidence type="ECO:0000313" key="2">
    <source>
        <dbReference type="EMBL" id="SJN28859.1"/>
    </source>
</evidence>
<feature type="compositionally biased region" description="Basic and acidic residues" evidence="1">
    <location>
        <begin position="65"/>
        <end position="79"/>
    </location>
</feature>
<reference evidence="2 4" key="1">
    <citation type="submission" date="2017-02" db="EMBL/GenBank/DDBJ databases">
        <authorList>
            <person name="Peterson S.W."/>
        </authorList>
    </citation>
    <scope>NUCLEOTIDE SEQUENCE [LARGE SCALE GENOMIC DNA]</scope>
    <source>
        <strain evidence="2 4">2B3F</strain>
    </source>
</reference>
<keyword evidence="5" id="KW-1185">Reference proteome</keyword>
<evidence type="ECO:0000313" key="4">
    <source>
        <dbReference type="Proteomes" id="UP000196230"/>
    </source>
</evidence>
<evidence type="ECO:0000313" key="5">
    <source>
        <dbReference type="Proteomes" id="UP000297477"/>
    </source>
</evidence>
<gene>
    <name evidence="3" type="ORF">E4A49_05545</name>
    <name evidence="2" type="ORF">FM125_07355</name>
</gene>
<protein>
    <submittedName>
        <fullName evidence="2">Uncharacterized protein</fullName>
    </submittedName>
</protein>
<dbReference type="Proteomes" id="UP000196230">
    <property type="component" value="Unassembled WGS sequence"/>
</dbReference>
<evidence type="ECO:0000256" key="1">
    <source>
        <dbReference type="SAM" id="MobiDB-lite"/>
    </source>
</evidence>
<dbReference type="AlphaFoldDB" id="A0A1R4JA55"/>